<accession>A0A1M6UWM2</accession>
<gene>
    <name evidence="1" type="ORF">SAMN04488007_3716</name>
</gene>
<sequence length="332" mass="38677">MNTVNNKMYCKILTKVKPIFILLSVFFILSSCNDSDKVAEEIAAIPIDLKISRFDREFAASGEKGLPALRKTYPYLFPAPDSVWIAKMEDSLQIELFQEVGNAFRSFEVEEEGLVQLFKHIKYYFPEYKVPKVLTVTNDVDYNNRIILTDSLLFISLDNYLGSEHKYYGGFQRYIAHSLDRNFLVSDVASSFAKQVVPKPRDRTYLARMVYFGKELYLKDKLMPEAGDDKKIGYSQEEMDWAVANEEPMWRNFIENEYLYSTDNKLNQRFLEPAPFSKFGLELDNESPGRLGRYVGWQIVRAFMNNNDVSIKQLMTMPAEEIFKKSNYKPRN</sequence>
<dbReference type="Proteomes" id="UP000184314">
    <property type="component" value="Unassembled WGS sequence"/>
</dbReference>
<dbReference type="InterPro" id="IPR019853">
    <property type="entry name" value="GldB-like"/>
</dbReference>
<dbReference type="AlphaFoldDB" id="A0A1M6UWM2"/>
<dbReference type="Pfam" id="PF25594">
    <property type="entry name" value="GldB_lipo"/>
    <property type="match status" value="1"/>
</dbReference>
<organism evidence="1 2">
    <name type="scientific">Maribacter aquivivus</name>
    <dbReference type="NCBI Taxonomy" id="228958"/>
    <lineage>
        <taxon>Bacteria</taxon>
        <taxon>Pseudomonadati</taxon>
        <taxon>Bacteroidota</taxon>
        <taxon>Flavobacteriia</taxon>
        <taxon>Flavobacteriales</taxon>
        <taxon>Flavobacteriaceae</taxon>
        <taxon>Maribacter</taxon>
    </lineage>
</organism>
<evidence type="ECO:0000313" key="1">
    <source>
        <dbReference type="EMBL" id="SHK73574.1"/>
    </source>
</evidence>
<dbReference type="EMBL" id="FQZX01000004">
    <property type="protein sequence ID" value="SHK73574.1"/>
    <property type="molecule type" value="Genomic_DNA"/>
</dbReference>
<evidence type="ECO:0000313" key="2">
    <source>
        <dbReference type="Proteomes" id="UP000184314"/>
    </source>
</evidence>
<reference evidence="2" key="1">
    <citation type="submission" date="2016-11" db="EMBL/GenBank/DDBJ databases">
        <authorList>
            <person name="Varghese N."/>
            <person name="Submissions S."/>
        </authorList>
    </citation>
    <scope>NUCLEOTIDE SEQUENCE [LARGE SCALE GENOMIC DNA]</scope>
    <source>
        <strain evidence="2">DSM 16478</strain>
    </source>
</reference>
<proteinExistence type="predicted"/>
<dbReference type="NCBIfam" id="TIGR03514">
    <property type="entry name" value="GldB_lipo"/>
    <property type="match status" value="1"/>
</dbReference>
<name>A0A1M6UWM2_9FLAO</name>
<protein>
    <submittedName>
        <fullName evidence="1">Protein involved in gliding motility GldB</fullName>
    </submittedName>
</protein>
<keyword evidence="2" id="KW-1185">Reference proteome</keyword>
<dbReference type="STRING" id="228958.SAMN04488007_3716"/>
<dbReference type="PROSITE" id="PS51257">
    <property type="entry name" value="PROKAR_LIPOPROTEIN"/>
    <property type="match status" value="1"/>
</dbReference>